<proteinExistence type="predicted"/>
<protein>
    <recommendedName>
        <fullName evidence="4">Copper chaperone PCu(A)C</fullName>
    </recommendedName>
</protein>
<dbReference type="SUPFAM" id="SSF110087">
    <property type="entry name" value="DR1885-like metal-binding protein"/>
    <property type="match status" value="1"/>
</dbReference>
<dbReference type="InterPro" id="IPR058248">
    <property type="entry name" value="Lxx211020-like"/>
</dbReference>
<evidence type="ECO:0000256" key="1">
    <source>
        <dbReference type="SAM" id="MobiDB-lite"/>
    </source>
</evidence>
<dbReference type="Proteomes" id="UP000000647">
    <property type="component" value="Chromosome"/>
</dbReference>
<dbReference type="PANTHER" id="PTHR36302:SF1">
    <property type="entry name" value="COPPER CHAPERONE PCU(A)C"/>
    <property type="match status" value="1"/>
</dbReference>
<reference evidence="3" key="1">
    <citation type="submission" date="2006-12" db="EMBL/GenBank/DDBJ databases">
        <title>Complete sequence of Halorhodospira halophila SL1.</title>
        <authorList>
            <consortium name="US DOE Joint Genome Institute"/>
            <person name="Copeland A."/>
            <person name="Lucas S."/>
            <person name="Lapidus A."/>
            <person name="Barry K."/>
            <person name="Detter J.C."/>
            <person name="Glavina del Rio T."/>
            <person name="Hammon N."/>
            <person name="Israni S."/>
            <person name="Dalin E."/>
            <person name="Tice H."/>
            <person name="Pitluck S."/>
            <person name="Saunders E."/>
            <person name="Brettin T."/>
            <person name="Bruce D."/>
            <person name="Han C."/>
            <person name="Tapia R."/>
            <person name="Schmutz J."/>
            <person name="Larimer F."/>
            <person name="Land M."/>
            <person name="Hauser L."/>
            <person name="Kyrpides N."/>
            <person name="Mikhailova N."/>
            <person name="Hoff W."/>
            <person name="Richardson P."/>
        </authorList>
    </citation>
    <scope>NUCLEOTIDE SEQUENCE [LARGE SCALE GENOMIC DNA]</scope>
    <source>
        <strain evidence="3">DSM 244 / SL1</strain>
    </source>
</reference>
<evidence type="ECO:0000313" key="2">
    <source>
        <dbReference type="EMBL" id="ABM60968.1"/>
    </source>
</evidence>
<dbReference type="InterPro" id="IPR007410">
    <property type="entry name" value="LpqE-like"/>
</dbReference>
<dbReference type="OrthoDB" id="9796962at2"/>
<reference evidence="2 3" key="2">
    <citation type="journal article" date="2013" name="Stand. Genomic Sci.">
        <title>Complete genome sequence of Halorhodospira halophila SL1.</title>
        <authorList>
            <person name="Challacombe J.F."/>
            <person name="Majid S."/>
            <person name="Deole R."/>
            <person name="Brettin T.S."/>
            <person name="Bruce D."/>
            <person name="Delano S.F."/>
            <person name="Detter J.C."/>
            <person name="Gleasner C.D."/>
            <person name="Han C.S."/>
            <person name="Misra M."/>
            <person name="Reitenga K.G."/>
            <person name="Mikhailova N."/>
            <person name="Woyke T."/>
            <person name="Pitluck S."/>
            <person name="Nolan M."/>
            <person name="Land M.L."/>
            <person name="Saunders E."/>
            <person name="Tapia R."/>
            <person name="Lapidus A."/>
            <person name="Ivanova N."/>
            <person name="Hoff W.D."/>
        </authorList>
    </citation>
    <scope>NUCLEOTIDE SEQUENCE [LARGE SCALE GENOMIC DNA]</scope>
    <source>
        <strain evidence="3">DSM 244 / SL1</strain>
    </source>
</reference>
<gene>
    <name evidence="2" type="ordered locus">Hhal_0174</name>
</gene>
<name>A1WTF6_HALHL</name>
<dbReference type="AlphaFoldDB" id="A1WTF6"/>
<feature type="compositionally biased region" description="Basic and acidic residues" evidence="1">
    <location>
        <begin position="51"/>
        <end position="66"/>
    </location>
</feature>
<dbReference type="InterPro" id="IPR036182">
    <property type="entry name" value="PCuAC_sf"/>
</dbReference>
<dbReference type="PANTHER" id="PTHR36302">
    <property type="entry name" value="BLR7088 PROTEIN"/>
    <property type="match status" value="1"/>
</dbReference>
<feature type="region of interest" description="Disordered" evidence="1">
    <location>
        <begin position="51"/>
        <end position="88"/>
    </location>
</feature>
<dbReference type="Pfam" id="PF04314">
    <property type="entry name" value="PCuAC"/>
    <property type="match status" value="1"/>
</dbReference>
<dbReference type="RefSeq" id="WP_011812991.1">
    <property type="nucleotide sequence ID" value="NC_008789.1"/>
</dbReference>
<sequence>MRQRYGIWAAAILVLVGSLGKGLAQAENGPRDGVRLPVLGPDRETIDLLRTRPEEVERRMRERESPDPGLTALSPLPVPDELSAEEPAPEAAAEVVDVDRIRVSASAPGEGVVQGEVALTNTADQSHRLVRVFTEAAEEALLHTVERRGGVAQVQRLGGLLLPPEEQVELRPGGPRLLLVDLRRPLSQGEAITLELYFDDGSRKRVEAPVQQPVPGR</sequence>
<dbReference type="EMBL" id="CP000544">
    <property type="protein sequence ID" value="ABM60968.1"/>
    <property type="molecule type" value="Genomic_DNA"/>
</dbReference>
<evidence type="ECO:0008006" key="4">
    <source>
        <dbReference type="Google" id="ProtNLM"/>
    </source>
</evidence>
<organism evidence="2 3">
    <name type="scientific">Halorhodospira halophila (strain DSM 244 / SL1)</name>
    <name type="common">Ectothiorhodospira halophila (strain DSM 244 / SL1)</name>
    <dbReference type="NCBI Taxonomy" id="349124"/>
    <lineage>
        <taxon>Bacteria</taxon>
        <taxon>Pseudomonadati</taxon>
        <taxon>Pseudomonadota</taxon>
        <taxon>Gammaproteobacteria</taxon>
        <taxon>Chromatiales</taxon>
        <taxon>Ectothiorhodospiraceae</taxon>
        <taxon>Halorhodospira</taxon>
    </lineage>
</organism>
<dbReference type="eggNOG" id="COG2847">
    <property type="taxonomic scope" value="Bacteria"/>
</dbReference>
<dbReference type="Gene3D" id="2.60.40.1890">
    <property type="entry name" value="PCu(A)C copper chaperone"/>
    <property type="match status" value="1"/>
</dbReference>
<accession>A1WTF6</accession>
<dbReference type="STRING" id="349124.Hhal_0174"/>
<dbReference type="KEGG" id="hha:Hhal_0174"/>
<dbReference type="HOGENOM" id="CLU_1270832_0_0_6"/>
<keyword evidence="3" id="KW-1185">Reference proteome</keyword>
<evidence type="ECO:0000313" key="3">
    <source>
        <dbReference type="Proteomes" id="UP000000647"/>
    </source>
</evidence>